<sequence>MCVCSCLSFTTLGGRNRRRLQASPVRPDWRSLSAINGNFNLSHSLFILNTWCRTNYLLSIIVYTFTLKNRYLNGKLYCCEHKKKTETHASSARLKSNLMFSCQC</sequence>
<dbReference type="AlphaFoldDB" id="A0A8D8F401"/>
<evidence type="ECO:0000313" key="1">
    <source>
        <dbReference type="EMBL" id="CAG6458472.1"/>
    </source>
</evidence>
<proteinExistence type="predicted"/>
<reference evidence="1" key="1">
    <citation type="submission" date="2021-05" db="EMBL/GenBank/DDBJ databases">
        <authorList>
            <person name="Alioto T."/>
            <person name="Alioto T."/>
            <person name="Gomez Garrido J."/>
        </authorList>
    </citation>
    <scope>NUCLEOTIDE SEQUENCE</scope>
</reference>
<name>A0A8D8F401_CULPI</name>
<dbReference type="EMBL" id="HBUE01035062">
    <property type="protein sequence ID" value="CAG6458472.1"/>
    <property type="molecule type" value="Transcribed_RNA"/>
</dbReference>
<organism evidence="1">
    <name type="scientific">Culex pipiens</name>
    <name type="common">House mosquito</name>
    <dbReference type="NCBI Taxonomy" id="7175"/>
    <lineage>
        <taxon>Eukaryota</taxon>
        <taxon>Metazoa</taxon>
        <taxon>Ecdysozoa</taxon>
        <taxon>Arthropoda</taxon>
        <taxon>Hexapoda</taxon>
        <taxon>Insecta</taxon>
        <taxon>Pterygota</taxon>
        <taxon>Neoptera</taxon>
        <taxon>Endopterygota</taxon>
        <taxon>Diptera</taxon>
        <taxon>Nematocera</taxon>
        <taxon>Culicoidea</taxon>
        <taxon>Culicidae</taxon>
        <taxon>Culicinae</taxon>
        <taxon>Culicini</taxon>
        <taxon>Culex</taxon>
        <taxon>Culex</taxon>
    </lineage>
</organism>
<protein>
    <submittedName>
        <fullName evidence="1">(northern house mosquito) hypothetical protein</fullName>
    </submittedName>
</protein>
<accession>A0A8D8F401</accession>